<dbReference type="CDD" id="cd00688">
    <property type="entry name" value="ISOPREN_C2_like"/>
    <property type="match status" value="1"/>
</dbReference>
<feature type="chain" id="PRO_5002537583" description="Squalene cyclase C-terminal domain-containing protein" evidence="2">
    <location>
        <begin position="32"/>
        <end position="613"/>
    </location>
</feature>
<feature type="region of interest" description="Disordered" evidence="1">
    <location>
        <begin position="245"/>
        <end position="269"/>
    </location>
</feature>
<feature type="compositionally biased region" description="Low complexity" evidence="1">
    <location>
        <begin position="248"/>
        <end position="262"/>
    </location>
</feature>
<dbReference type="SUPFAM" id="SSF48239">
    <property type="entry name" value="Terpenoid cyclases/Protein prenyltransferases"/>
    <property type="match status" value="1"/>
</dbReference>
<evidence type="ECO:0000313" key="4">
    <source>
        <dbReference type="Proteomes" id="UP000033907"/>
    </source>
</evidence>
<keyword evidence="2" id="KW-0732">Signal</keyword>
<evidence type="ECO:0008006" key="5">
    <source>
        <dbReference type="Google" id="ProtNLM"/>
    </source>
</evidence>
<dbReference type="InterPro" id="IPR008930">
    <property type="entry name" value="Terpenoid_cyclase/PrenylTrfase"/>
</dbReference>
<name>A0A0G1HKD8_9BACT</name>
<reference evidence="3 4" key="1">
    <citation type="journal article" date="2015" name="Nature">
        <title>rRNA introns, odd ribosomes, and small enigmatic genomes across a large radiation of phyla.</title>
        <authorList>
            <person name="Brown C.T."/>
            <person name="Hug L.A."/>
            <person name="Thomas B.C."/>
            <person name="Sharon I."/>
            <person name="Castelle C.J."/>
            <person name="Singh A."/>
            <person name="Wilkins M.J."/>
            <person name="Williams K.H."/>
            <person name="Banfield J.F."/>
        </authorList>
    </citation>
    <scope>NUCLEOTIDE SEQUENCE [LARGE SCALE GENOMIC DNA]</scope>
</reference>
<protein>
    <recommendedName>
        <fullName evidence="5">Squalene cyclase C-terminal domain-containing protein</fullName>
    </recommendedName>
</protein>
<accession>A0A0G1HKD8</accession>
<dbReference type="Proteomes" id="UP000033907">
    <property type="component" value="Unassembled WGS sequence"/>
</dbReference>
<evidence type="ECO:0000256" key="2">
    <source>
        <dbReference type="SAM" id="SignalP"/>
    </source>
</evidence>
<proteinExistence type="predicted"/>
<dbReference type="Gene3D" id="1.50.10.20">
    <property type="match status" value="2"/>
</dbReference>
<organism evidence="3 4">
    <name type="scientific">Candidatus Nomurabacteria bacterium GW2011_GWF2_43_24</name>
    <dbReference type="NCBI Taxonomy" id="1618778"/>
    <lineage>
        <taxon>Bacteria</taxon>
        <taxon>Candidatus Nomuraibacteriota</taxon>
    </lineage>
</organism>
<dbReference type="EMBL" id="LCGH01000007">
    <property type="protein sequence ID" value="KKT11339.1"/>
    <property type="molecule type" value="Genomic_DNA"/>
</dbReference>
<feature type="signal peptide" evidence="2">
    <location>
        <begin position="1"/>
        <end position="31"/>
    </location>
</feature>
<comment type="caution">
    <text evidence="3">The sequence shown here is derived from an EMBL/GenBank/DDBJ whole genome shotgun (WGS) entry which is preliminary data.</text>
</comment>
<dbReference type="AlphaFoldDB" id="A0A0G1HKD8"/>
<evidence type="ECO:0000313" key="3">
    <source>
        <dbReference type="EMBL" id="KKT11339.1"/>
    </source>
</evidence>
<gene>
    <name evidence="3" type="ORF">UV91_C0007G0039</name>
</gene>
<evidence type="ECO:0000256" key="1">
    <source>
        <dbReference type="SAM" id="MobiDB-lite"/>
    </source>
</evidence>
<sequence length="613" mass="66496">MAYIKNNMKNVLKVLFVLSLLLTSLGNVAHADINLTIRDGDIKILEETIPLPPAGTISLSDSGGTLHDIDTDNVLGFLGSIDQTNDKFEISEITDFGFSLYLKCITYSGIEKCDNWQYTVDDSYPDVGMDKTILSGGENVYVYFGPQNRVILSSGNITTDDTLTVTAQKYDYTNNTWLVRTEVTVGLTQPNPDNPFSPIEIMTSPVDGSGQATFSSISADSYSVGVKEDDGFGGYFYFPTESLTVTTPSPSSSSGSRSGGSSRRAKPAPVEEIKAKFDLEKAYEFLIGQQAEDGSFGGDLYTDWVALALAPGNNQTPVLKLIRHFGESKIEGMLLTDYERHAMALMALGLNPHNWSGENYIKKITDSFDGKQFGDMNQDNDDIFALIVLQNAGYGESDPMIKDGISFVLGAQRENGSWDESIDMTGAAIETLSAFSPTPGVGESLEKAKEFLKQSQKDNGGWNNSAPSTAWALQGILALGEKPEDWEKKNKTPADYLATLQDTDGGIKDGNAQNKIWNTAYIASVLSGKTWNQVMQKFAKPTVAETPVKKTTVKTTAVKTKPVNVGVPKKSENASVENTAAAINAAPPSPVPQPETPEKGWLMRLLESIFGPF</sequence>